<accession>A0ABQ2RU72</accession>
<evidence type="ECO:0000313" key="2">
    <source>
        <dbReference type="Proteomes" id="UP000634308"/>
    </source>
</evidence>
<sequence length="149" mass="16533">MTKLSSTYFEITDLIDHLLTDTSNLTTEKVSELEQIHAEITRLDQGGAPTQYSQEALATGLRYVRYQTADGKPQPIEVADEELQDAWEYFHKLAFGSTICAAHPGVERLISNLVSGVLPRNAHELKLLLELRVTHSRLGTNLGSSTLPN</sequence>
<evidence type="ECO:0000313" key="1">
    <source>
        <dbReference type="EMBL" id="GGR67332.1"/>
    </source>
</evidence>
<gene>
    <name evidence="1" type="ORF">GCM10008959_31890</name>
</gene>
<dbReference type="Proteomes" id="UP000634308">
    <property type="component" value="Unassembled WGS sequence"/>
</dbReference>
<name>A0ABQ2RU72_9DEIO</name>
<protein>
    <submittedName>
        <fullName evidence="1">Uncharacterized protein</fullName>
    </submittedName>
</protein>
<reference evidence="2" key="1">
    <citation type="journal article" date="2019" name="Int. J. Syst. Evol. Microbiol.">
        <title>The Global Catalogue of Microorganisms (GCM) 10K type strain sequencing project: providing services to taxonomists for standard genome sequencing and annotation.</title>
        <authorList>
            <consortium name="The Broad Institute Genomics Platform"/>
            <consortium name="The Broad Institute Genome Sequencing Center for Infectious Disease"/>
            <person name="Wu L."/>
            <person name="Ma J."/>
        </authorList>
    </citation>
    <scope>NUCLEOTIDE SEQUENCE [LARGE SCALE GENOMIC DNA]</scope>
    <source>
        <strain evidence="2">JCM 31404</strain>
    </source>
</reference>
<organism evidence="1 2">
    <name type="scientific">Deinococcus seoulensis</name>
    <dbReference type="NCBI Taxonomy" id="1837379"/>
    <lineage>
        <taxon>Bacteria</taxon>
        <taxon>Thermotogati</taxon>
        <taxon>Deinococcota</taxon>
        <taxon>Deinococci</taxon>
        <taxon>Deinococcales</taxon>
        <taxon>Deinococcaceae</taxon>
        <taxon>Deinococcus</taxon>
    </lineage>
</organism>
<dbReference type="EMBL" id="BMQM01000025">
    <property type="protein sequence ID" value="GGR67332.1"/>
    <property type="molecule type" value="Genomic_DNA"/>
</dbReference>
<dbReference type="RefSeq" id="WP_189065980.1">
    <property type="nucleotide sequence ID" value="NZ_BMQM01000025.1"/>
</dbReference>
<comment type="caution">
    <text evidence="1">The sequence shown here is derived from an EMBL/GenBank/DDBJ whole genome shotgun (WGS) entry which is preliminary data.</text>
</comment>
<keyword evidence="2" id="KW-1185">Reference proteome</keyword>
<proteinExistence type="predicted"/>